<reference evidence="3" key="1">
    <citation type="submission" date="2021-03" db="EMBL/GenBank/DDBJ databases">
        <authorList>
            <person name="Tagirdzhanova G."/>
        </authorList>
    </citation>
    <scope>NUCLEOTIDE SEQUENCE</scope>
</reference>
<dbReference type="PANTHER" id="PTHR24148:SF73">
    <property type="entry name" value="HET DOMAIN PROTEIN (AFU_ORTHOLOGUE AFUA_8G01020)"/>
    <property type="match status" value="1"/>
</dbReference>
<name>A0A8H3IZU7_9LECA</name>
<protein>
    <recommendedName>
        <fullName evidence="2">Heterokaryon incompatibility domain-containing protein</fullName>
    </recommendedName>
</protein>
<dbReference type="Proteomes" id="UP000664521">
    <property type="component" value="Unassembled WGS sequence"/>
</dbReference>
<dbReference type="InterPro" id="IPR052895">
    <property type="entry name" value="HetReg/Transcr_Mod"/>
</dbReference>
<dbReference type="AlphaFoldDB" id="A0A8H3IZU7"/>
<evidence type="ECO:0000313" key="3">
    <source>
        <dbReference type="EMBL" id="CAF9937655.1"/>
    </source>
</evidence>
<gene>
    <name evidence="3" type="ORF">HETSPECPRED_000607</name>
</gene>
<dbReference type="OrthoDB" id="270167at2759"/>
<dbReference type="EMBL" id="CAJPDS010000103">
    <property type="protein sequence ID" value="CAF9937655.1"/>
    <property type="molecule type" value="Genomic_DNA"/>
</dbReference>
<accession>A0A8H3IZU7</accession>
<comment type="caution">
    <text evidence="3">The sequence shown here is derived from an EMBL/GenBank/DDBJ whole genome shotgun (WGS) entry which is preliminary data.</text>
</comment>
<dbReference type="InterPro" id="IPR010730">
    <property type="entry name" value="HET"/>
</dbReference>
<evidence type="ECO:0000259" key="2">
    <source>
        <dbReference type="Pfam" id="PF06985"/>
    </source>
</evidence>
<dbReference type="PANTHER" id="PTHR24148">
    <property type="entry name" value="ANKYRIN REPEAT DOMAIN-CONTAINING PROTEIN 39 HOMOLOG-RELATED"/>
    <property type="match status" value="1"/>
</dbReference>
<evidence type="ECO:0000256" key="1">
    <source>
        <dbReference type="SAM" id="MobiDB-lite"/>
    </source>
</evidence>
<dbReference type="Pfam" id="PF06985">
    <property type="entry name" value="HET"/>
    <property type="match status" value="1"/>
</dbReference>
<proteinExistence type="predicted"/>
<evidence type="ECO:0000313" key="4">
    <source>
        <dbReference type="Proteomes" id="UP000664521"/>
    </source>
</evidence>
<organism evidence="3 4">
    <name type="scientific">Heterodermia speciosa</name>
    <dbReference type="NCBI Taxonomy" id="116794"/>
    <lineage>
        <taxon>Eukaryota</taxon>
        <taxon>Fungi</taxon>
        <taxon>Dikarya</taxon>
        <taxon>Ascomycota</taxon>
        <taxon>Pezizomycotina</taxon>
        <taxon>Lecanoromycetes</taxon>
        <taxon>OSLEUM clade</taxon>
        <taxon>Lecanoromycetidae</taxon>
        <taxon>Caliciales</taxon>
        <taxon>Physciaceae</taxon>
        <taxon>Heterodermia</taxon>
    </lineage>
</organism>
<feature type="region of interest" description="Disordered" evidence="1">
    <location>
        <begin position="483"/>
        <end position="509"/>
    </location>
</feature>
<feature type="domain" description="Heterokaryon incompatibility" evidence="2">
    <location>
        <begin position="138"/>
        <end position="293"/>
    </location>
</feature>
<sequence length="821" mass="91769">MEGWHTTGTALFPLLKRVAPLSGTVTAKVANLQYPSRWQVHLDLKAYKLQEELPHLRALDVSNTASAQYFGRRAYQHDRVRVQRLLQRLKEIDPTIWRYLRPKHEVEDRFRMRLLKDDDYGSRQDLNGLYSSNDASSYIALSYCWHYSTWTPNPDLIRSSVTSTCTKPSLPITAPMWQAFLAERRNPAEALWVDQGCIHQADDNAKMDAVNSMDIVFGGARKVVIALEDVLLTPQDAEALLQYYHAIQSISGRQRLLVWTDWLQFLDHKEELAVACLKIFRARWFRRAWCSHEFLTARSHVFLVPVLTSPHVKPRDSATVLNFNADFLLALLLARTDWIVSQERSELAKAIVRHDTALTDSNTNPTRAMNSFLMQNIIMVGFTQGLIEALLKHESSESRKPYLGTLGDVLSLESSSAVDKLAITLNVLKTGLSYQGPSSLSETDVSLIATLIAFAADDASALASSGSFLQAKELNIVNYDSTEPDRSCHSGNVSPQPRPASGETRNPIGWATLPQVDTYTRLGSERVETPVHATMARGGLQLALSFVACSKSIRAPDEKFLAFTRTLLSWYQGQVGHRRSSDHHVSDEDAVLAEFRAFSLESDQVHQALTGIDRPELIRALACLLELGAWWPAAYGRHVKPSFLSHATDEVNEPDRTLQKALSWVQSLISLPVASNLQLADIFGPDEACEQHISRLLRYASDVVRTGAGERSEFVKKQNNPDFAFQLCMIRDVTSGTTSGVDVPIFAPANLGSLYELAIPLALTTHDFPVDMNRVWVLERRAAEDISAGGSQCREYRLRGKTRFVGCTVPDGRVRRVTVSG</sequence>
<keyword evidence="4" id="KW-1185">Reference proteome</keyword>